<evidence type="ECO:0000256" key="4">
    <source>
        <dbReference type="ARBA" id="ARBA00022989"/>
    </source>
</evidence>
<dbReference type="Proteomes" id="UP000177372">
    <property type="component" value="Unassembled WGS sequence"/>
</dbReference>
<dbReference type="InterPro" id="IPR037185">
    <property type="entry name" value="EmrE-like"/>
</dbReference>
<comment type="subcellular location">
    <subcellularLocation>
        <location evidence="1">Cell membrane</location>
        <topology evidence="1">Multi-pass membrane protein</topology>
    </subcellularLocation>
</comment>
<evidence type="ECO:0000256" key="6">
    <source>
        <dbReference type="SAM" id="Phobius"/>
    </source>
</evidence>
<dbReference type="AlphaFoldDB" id="A0A1F6F2E9"/>
<evidence type="ECO:0000256" key="1">
    <source>
        <dbReference type="ARBA" id="ARBA00004651"/>
    </source>
</evidence>
<dbReference type="PANTHER" id="PTHR30561">
    <property type="entry name" value="SMR FAMILY PROTON-DEPENDENT DRUG EFFLUX TRANSPORTER SUGE"/>
    <property type="match status" value="1"/>
</dbReference>
<evidence type="ECO:0000313" key="8">
    <source>
        <dbReference type="Proteomes" id="UP000177372"/>
    </source>
</evidence>
<dbReference type="GO" id="GO:0005886">
    <property type="term" value="C:plasma membrane"/>
    <property type="evidence" value="ECO:0007669"/>
    <property type="project" value="UniProtKB-SubCell"/>
</dbReference>
<feature type="transmembrane region" description="Helical" evidence="6">
    <location>
        <begin position="40"/>
        <end position="62"/>
    </location>
</feature>
<evidence type="ECO:0000256" key="3">
    <source>
        <dbReference type="ARBA" id="ARBA00022692"/>
    </source>
</evidence>
<sequence>MSFFYLAIAFSLNAAANVLLKLGAQKGLVTSSAGTALVAANWQFILAFALFAANVIFYFLALRALPISIAYPTMVVMSFILINAYALTVLGERINATQLVGYGLVVLGLVLIVSFVR</sequence>
<dbReference type="PANTHER" id="PTHR30561:SF9">
    <property type="entry name" value="4-AMINO-4-DEOXY-L-ARABINOSE-PHOSPHOUNDECAPRENOL FLIPPASE SUBUNIT ARNF-RELATED"/>
    <property type="match status" value="1"/>
</dbReference>
<gene>
    <name evidence="7" type="ORF">A3A39_03075</name>
</gene>
<keyword evidence="5 6" id="KW-0472">Membrane</keyword>
<organism evidence="7 8">
    <name type="scientific">Candidatus Kaiserbacteria bacterium RIFCSPLOWO2_01_FULL_54_13</name>
    <dbReference type="NCBI Taxonomy" id="1798512"/>
    <lineage>
        <taxon>Bacteria</taxon>
        <taxon>Candidatus Kaiseribacteriota</taxon>
    </lineage>
</organism>
<dbReference type="InterPro" id="IPR000390">
    <property type="entry name" value="Small_drug/metabolite_transptr"/>
</dbReference>
<dbReference type="Pfam" id="PF10639">
    <property type="entry name" value="TMEM234"/>
    <property type="match status" value="1"/>
</dbReference>
<keyword evidence="3 6" id="KW-0812">Transmembrane</keyword>
<reference evidence="7 8" key="1">
    <citation type="journal article" date="2016" name="Nat. Commun.">
        <title>Thousands of microbial genomes shed light on interconnected biogeochemical processes in an aquifer system.</title>
        <authorList>
            <person name="Anantharaman K."/>
            <person name="Brown C.T."/>
            <person name="Hug L.A."/>
            <person name="Sharon I."/>
            <person name="Castelle C.J."/>
            <person name="Probst A.J."/>
            <person name="Thomas B.C."/>
            <person name="Singh A."/>
            <person name="Wilkins M.J."/>
            <person name="Karaoz U."/>
            <person name="Brodie E.L."/>
            <person name="Williams K.H."/>
            <person name="Hubbard S.S."/>
            <person name="Banfield J.F."/>
        </authorList>
    </citation>
    <scope>NUCLEOTIDE SEQUENCE [LARGE SCALE GENOMIC DNA]</scope>
</reference>
<dbReference type="GO" id="GO:0022857">
    <property type="term" value="F:transmembrane transporter activity"/>
    <property type="evidence" value="ECO:0007669"/>
    <property type="project" value="InterPro"/>
</dbReference>
<proteinExistence type="predicted"/>
<keyword evidence="4 6" id="KW-1133">Transmembrane helix</keyword>
<dbReference type="EMBL" id="MFLZ01000014">
    <property type="protein sequence ID" value="OGG80048.1"/>
    <property type="molecule type" value="Genomic_DNA"/>
</dbReference>
<name>A0A1F6F2E9_9BACT</name>
<dbReference type="SUPFAM" id="SSF103481">
    <property type="entry name" value="Multidrug resistance efflux transporter EmrE"/>
    <property type="match status" value="1"/>
</dbReference>
<dbReference type="InterPro" id="IPR018908">
    <property type="entry name" value="TMEM234"/>
</dbReference>
<accession>A0A1F6F2E9</accession>
<keyword evidence="2" id="KW-1003">Cell membrane</keyword>
<feature type="transmembrane region" description="Helical" evidence="6">
    <location>
        <begin position="69"/>
        <end position="87"/>
    </location>
</feature>
<evidence type="ECO:0000313" key="7">
    <source>
        <dbReference type="EMBL" id="OGG80048.1"/>
    </source>
</evidence>
<protein>
    <recommendedName>
        <fullName evidence="9">EamA domain-containing protein</fullName>
    </recommendedName>
</protein>
<comment type="caution">
    <text evidence="7">The sequence shown here is derived from an EMBL/GenBank/DDBJ whole genome shotgun (WGS) entry which is preliminary data.</text>
</comment>
<dbReference type="Gene3D" id="1.10.3730.20">
    <property type="match status" value="1"/>
</dbReference>
<evidence type="ECO:0008006" key="9">
    <source>
        <dbReference type="Google" id="ProtNLM"/>
    </source>
</evidence>
<evidence type="ECO:0000256" key="2">
    <source>
        <dbReference type="ARBA" id="ARBA00022475"/>
    </source>
</evidence>
<evidence type="ECO:0000256" key="5">
    <source>
        <dbReference type="ARBA" id="ARBA00023136"/>
    </source>
</evidence>
<feature type="transmembrane region" description="Helical" evidence="6">
    <location>
        <begin position="99"/>
        <end position="116"/>
    </location>
</feature>
<dbReference type="STRING" id="1798512.A3A39_03075"/>